<feature type="transmembrane region" description="Helical" evidence="1">
    <location>
        <begin position="38"/>
        <end position="56"/>
    </location>
</feature>
<sequence>MNYFVIIEFILITTSTILALILNLHINLLSRVEMLQKILFTTLNLVFISITAMYVYRIIGNPKVYFINLSLNALRESKKHIVTKLFLETSILPSLSLSLYIVAIELTMEFGKNTLFFLVQSSLPILLAYSLYSTTLLFLLIVSRNIVLSSIVTGLTALIVSLYDDSFVNQITLMEKLYFHVVLSNIIIIALLQLLAVIIVSRCRY</sequence>
<feature type="transmembrane region" description="Helical" evidence="1">
    <location>
        <begin position="115"/>
        <end position="139"/>
    </location>
</feature>
<keyword evidence="1" id="KW-0812">Transmembrane</keyword>
<organism evidence="2">
    <name type="scientific">Staphylothermus marinus</name>
    <dbReference type="NCBI Taxonomy" id="2280"/>
    <lineage>
        <taxon>Archaea</taxon>
        <taxon>Thermoproteota</taxon>
        <taxon>Thermoprotei</taxon>
        <taxon>Desulfurococcales</taxon>
        <taxon>Desulfurococcaceae</taxon>
        <taxon>Staphylothermus</taxon>
    </lineage>
</organism>
<keyword evidence="1" id="KW-0472">Membrane</keyword>
<proteinExistence type="predicted"/>
<gene>
    <name evidence="2" type="ORF">ENU20_03985</name>
</gene>
<accession>A0A7C4JLV7</accession>
<feature type="transmembrane region" description="Helical" evidence="1">
    <location>
        <begin position="146"/>
        <end position="163"/>
    </location>
</feature>
<feature type="transmembrane region" description="Helical" evidence="1">
    <location>
        <begin position="178"/>
        <end position="200"/>
    </location>
</feature>
<protein>
    <submittedName>
        <fullName evidence="2">Uncharacterized protein</fullName>
    </submittedName>
</protein>
<reference evidence="2" key="1">
    <citation type="journal article" date="2020" name="mSystems">
        <title>Genome- and Community-Level Interaction Insights into Carbon Utilization and Element Cycling Functions of Hydrothermarchaeota in Hydrothermal Sediment.</title>
        <authorList>
            <person name="Zhou Z."/>
            <person name="Liu Y."/>
            <person name="Xu W."/>
            <person name="Pan J."/>
            <person name="Luo Z.H."/>
            <person name="Li M."/>
        </authorList>
    </citation>
    <scope>NUCLEOTIDE SEQUENCE [LARGE SCALE GENOMIC DNA]</scope>
    <source>
        <strain evidence="2">SpSt-648</strain>
    </source>
</reference>
<evidence type="ECO:0000256" key="1">
    <source>
        <dbReference type="SAM" id="Phobius"/>
    </source>
</evidence>
<name>A0A7C4JLV7_STAMA</name>
<keyword evidence="1" id="KW-1133">Transmembrane helix</keyword>
<comment type="caution">
    <text evidence="2">The sequence shown here is derived from an EMBL/GenBank/DDBJ whole genome shotgun (WGS) entry which is preliminary data.</text>
</comment>
<evidence type="ECO:0000313" key="2">
    <source>
        <dbReference type="EMBL" id="HGQ74218.1"/>
    </source>
</evidence>
<dbReference type="EMBL" id="DTBP01000026">
    <property type="protein sequence ID" value="HGQ74218.1"/>
    <property type="molecule type" value="Genomic_DNA"/>
</dbReference>
<dbReference type="AlphaFoldDB" id="A0A7C4JLV7"/>
<feature type="transmembrane region" description="Helical" evidence="1">
    <location>
        <begin position="5"/>
        <end position="26"/>
    </location>
</feature>